<comment type="caution">
    <text evidence="2">The sequence shown here is derived from an EMBL/GenBank/DDBJ whole genome shotgun (WGS) entry which is preliminary data.</text>
</comment>
<keyword evidence="2" id="KW-0540">Nuclease</keyword>
<dbReference type="EMBL" id="SCWC02000005">
    <property type="protein sequence ID" value="KAA1039067.1"/>
    <property type="molecule type" value="Genomic_DNA"/>
</dbReference>
<evidence type="ECO:0000313" key="2">
    <source>
        <dbReference type="EMBL" id="KAA1039067.1"/>
    </source>
</evidence>
<dbReference type="Pfam" id="PF15515">
    <property type="entry name" value="MvaI_BcnI"/>
    <property type="match status" value="1"/>
</dbReference>
<dbReference type="Gene3D" id="3.40.210.20">
    <property type="entry name" value="MvaI/BcnI restriction endonuclease, catalytic domain"/>
    <property type="match status" value="1"/>
</dbReference>
<proteinExistence type="predicted"/>
<evidence type="ECO:0000313" key="3">
    <source>
        <dbReference type="Proteomes" id="UP000295735"/>
    </source>
</evidence>
<accession>A0ABQ6R7I7</accession>
<keyword evidence="3" id="KW-1185">Reference proteome</keyword>
<dbReference type="InterPro" id="IPR043004">
    <property type="entry name" value="MvaI_BcnI_cat"/>
</dbReference>
<dbReference type="RefSeq" id="WP_149459325.1">
    <property type="nucleotide sequence ID" value="NZ_SCWC02000005.1"/>
</dbReference>
<keyword evidence="2" id="KW-0378">Hydrolase</keyword>
<dbReference type="Proteomes" id="UP000295735">
    <property type="component" value="Unassembled WGS sequence"/>
</dbReference>
<name>A0ABQ6R7I7_9STAP</name>
<protein>
    <submittedName>
        <fullName evidence="2">Restriction endonuclease</fullName>
    </submittedName>
</protein>
<evidence type="ECO:0000259" key="1">
    <source>
        <dbReference type="Pfam" id="PF15515"/>
    </source>
</evidence>
<reference evidence="2 3" key="1">
    <citation type="submission" date="2019-09" db="EMBL/GenBank/DDBJ databases">
        <authorList>
            <person name="Mazhar S."/>
            <person name="Altermann E."/>
            <person name="Hill C."/>
            <person name="Mcauliffe O."/>
        </authorList>
    </citation>
    <scope>NUCLEOTIDE SEQUENCE [LARGE SCALE GENOMIC DNA]</scope>
    <source>
        <strain evidence="2 3">ATCC 51831</strain>
    </source>
</reference>
<gene>
    <name evidence="2" type="ORF">ERX35_007585</name>
</gene>
<dbReference type="InterPro" id="IPR043005">
    <property type="entry name" value="MvaI_BcnI_rec"/>
</dbReference>
<dbReference type="GO" id="GO:0004519">
    <property type="term" value="F:endonuclease activity"/>
    <property type="evidence" value="ECO:0007669"/>
    <property type="project" value="UniProtKB-KW"/>
</dbReference>
<dbReference type="InterPro" id="IPR029127">
    <property type="entry name" value="MvaI_BcnI"/>
</dbReference>
<sequence>MIFEPYTDELEIIQLIHKYNSREYALIRLTDTMFNKNNIDANVLLRELLKRYNVLDYEKLLNGGSNGHSAFATLIYNNNQLNVRMNFYKVKGKRSDPRFSIYGIKKLVEEGVLARGDLLYFTVAVIDDKPKVILVNTSRNTPSKELLTSFFGIDDIKSSVDKLLPLIKDIARQGYHPNSKGIGKVAPKDVGDTLEFLLGIKANNSKKADFDEKIEIKSKLGKTLDTLFTLRPNFEGTYIASIEPIDKSRVSAFTRHYGYFSDKHPDHKSLYVTIGTKISPQNSIGFYLEVADEEKRVEIRKKITDKVSEVVAFWTFEGLEKELHAKHPATLWVKADQRQNGDICEFKYHSVELTRSPQFATFLAMIKTGVITYDWRGYTTPKGKYSGKNHGNAWRIKSKSRALLFGSIEKIELI</sequence>
<keyword evidence="2" id="KW-0255">Endonuclease</keyword>
<organism evidence="2 3">
    <name type="scientific">Macrococcus equipercicus</name>
    <dbReference type="NCBI Taxonomy" id="69967"/>
    <lineage>
        <taxon>Bacteria</taxon>
        <taxon>Bacillati</taxon>
        <taxon>Bacillota</taxon>
        <taxon>Bacilli</taxon>
        <taxon>Bacillales</taxon>
        <taxon>Staphylococcaceae</taxon>
        <taxon>Macrococcus</taxon>
    </lineage>
</organism>
<dbReference type="Gene3D" id="3.30.70.3570">
    <property type="entry name" value="MvaI/BcnI restriction endonuclease, recognition domain"/>
    <property type="match status" value="1"/>
</dbReference>
<feature type="domain" description="MvaI/BcnI restriction endonuclease" evidence="1">
    <location>
        <begin position="167"/>
        <end position="405"/>
    </location>
</feature>